<keyword evidence="2" id="KW-0472">Membrane</keyword>
<feature type="domain" description="Protein kinase" evidence="3">
    <location>
        <begin position="71"/>
        <end position="314"/>
    </location>
</feature>
<feature type="region of interest" description="Disordered" evidence="1">
    <location>
        <begin position="55"/>
        <end position="77"/>
    </location>
</feature>
<name>A0A2G8LK79_STIJA</name>
<dbReference type="PROSITE" id="PS50011">
    <property type="entry name" value="PROTEIN_KINASE_DOM"/>
    <property type="match status" value="1"/>
</dbReference>
<dbReference type="OrthoDB" id="4062651at2759"/>
<dbReference type="InterPro" id="IPR050122">
    <property type="entry name" value="RTK"/>
</dbReference>
<dbReference type="GO" id="GO:0007169">
    <property type="term" value="P:cell surface receptor protein tyrosine kinase signaling pathway"/>
    <property type="evidence" value="ECO:0007669"/>
    <property type="project" value="TreeGrafter"/>
</dbReference>
<evidence type="ECO:0000313" key="5">
    <source>
        <dbReference type="Proteomes" id="UP000230750"/>
    </source>
</evidence>
<feature type="transmembrane region" description="Helical" evidence="2">
    <location>
        <begin position="12"/>
        <end position="33"/>
    </location>
</feature>
<dbReference type="SUPFAM" id="SSF56112">
    <property type="entry name" value="Protein kinase-like (PK-like)"/>
    <property type="match status" value="1"/>
</dbReference>
<dbReference type="GO" id="GO:0005886">
    <property type="term" value="C:plasma membrane"/>
    <property type="evidence" value="ECO:0007669"/>
    <property type="project" value="TreeGrafter"/>
</dbReference>
<keyword evidence="2" id="KW-1133">Transmembrane helix</keyword>
<dbReference type="GO" id="GO:0005524">
    <property type="term" value="F:ATP binding"/>
    <property type="evidence" value="ECO:0007669"/>
    <property type="project" value="InterPro"/>
</dbReference>
<dbReference type="InterPro" id="IPR000719">
    <property type="entry name" value="Prot_kinase_dom"/>
</dbReference>
<dbReference type="AlphaFoldDB" id="A0A2G8LK79"/>
<dbReference type="GO" id="GO:0004714">
    <property type="term" value="F:transmembrane receptor protein tyrosine kinase activity"/>
    <property type="evidence" value="ECO:0007669"/>
    <property type="project" value="TreeGrafter"/>
</dbReference>
<dbReference type="PRINTS" id="PR00109">
    <property type="entry name" value="TYRKINASE"/>
</dbReference>
<sequence length="314" mass="35535">EPGVLFANPPIWSILLPLSAFTIVAVTFVGFNYKRRRRNKISRSNDIQMNNISATNRSDATSHVGTSAHSHHRGQGQGVNLLGNISLTSRLTSTGSIEYWLASTRCTFNSTVIVRFMSENATVCELLTFRALGKNLSVLNDHDNVVKLLHIAVSEVHCYIYNEYVGITNLKNYWMNTTSRSSTSQLMKFAVDVTDAMIFLNNNKYNHPALASRKVLLTNKEVCKVYDIWPNDLSQRRVEDILQKEIVPSAWLAPETLLYGEYSDKSDVWSFGIFLWEIFSYGATPYKNCSREEIANKVEGLHRLSQPSFCSSEM</sequence>
<feature type="compositionally biased region" description="Polar residues" evidence="1">
    <location>
        <begin position="55"/>
        <end position="68"/>
    </location>
</feature>
<protein>
    <submittedName>
        <fullName evidence="4">Megakaryocyte-associated tyrosine kinase</fullName>
    </submittedName>
</protein>
<keyword evidence="2" id="KW-0812">Transmembrane</keyword>
<evidence type="ECO:0000313" key="4">
    <source>
        <dbReference type="EMBL" id="PIK60659.1"/>
    </source>
</evidence>
<dbReference type="EMBL" id="MRZV01000051">
    <property type="protein sequence ID" value="PIK60659.1"/>
    <property type="molecule type" value="Genomic_DNA"/>
</dbReference>
<dbReference type="STRING" id="307972.A0A2G8LK79"/>
<dbReference type="Proteomes" id="UP000230750">
    <property type="component" value="Unassembled WGS sequence"/>
</dbReference>
<organism evidence="4 5">
    <name type="scientific">Stichopus japonicus</name>
    <name type="common">Sea cucumber</name>
    <dbReference type="NCBI Taxonomy" id="307972"/>
    <lineage>
        <taxon>Eukaryota</taxon>
        <taxon>Metazoa</taxon>
        <taxon>Echinodermata</taxon>
        <taxon>Eleutherozoa</taxon>
        <taxon>Echinozoa</taxon>
        <taxon>Holothuroidea</taxon>
        <taxon>Aspidochirotacea</taxon>
        <taxon>Aspidochirotida</taxon>
        <taxon>Stichopodidae</taxon>
        <taxon>Apostichopus</taxon>
    </lineage>
</organism>
<feature type="non-terminal residue" evidence="4">
    <location>
        <position position="1"/>
    </location>
</feature>
<keyword evidence="4" id="KW-0808">Transferase</keyword>
<accession>A0A2G8LK79</accession>
<dbReference type="Pfam" id="PF07714">
    <property type="entry name" value="PK_Tyr_Ser-Thr"/>
    <property type="match status" value="1"/>
</dbReference>
<evidence type="ECO:0000256" key="2">
    <source>
        <dbReference type="SAM" id="Phobius"/>
    </source>
</evidence>
<dbReference type="PANTHER" id="PTHR24416:SF611">
    <property type="entry name" value="TYROSINE-PROTEIN KINASE TRANSMEMBRANE RECEPTOR ROR"/>
    <property type="match status" value="1"/>
</dbReference>
<dbReference type="Gene3D" id="1.10.510.10">
    <property type="entry name" value="Transferase(Phosphotransferase) domain 1"/>
    <property type="match status" value="1"/>
</dbReference>
<reference evidence="4 5" key="1">
    <citation type="journal article" date="2017" name="PLoS Biol.">
        <title>The sea cucumber genome provides insights into morphological evolution and visceral regeneration.</title>
        <authorList>
            <person name="Zhang X."/>
            <person name="Sun L."/>
            <person name="Yuan J."/>
            <person name="Sun Y."/>
            <person name="Gao Y."/>
            <person name="Zhang L."/>
            <person name="Li S."/>
            <person name="Dai H."/>
            <person name="Hamel J.F."/>
            <person name="Liu C."/>
            <person name="Yu Y."/>
            <person name="Liu S."/>
            <person name="Lin W."/>
            <person name="Guo K."/>
            <person name="Jin S."/>
            <person name="Xu P."/>
            <person name="Storey K.B."/>
            <person name="Huan P."/>
            <person name="Zhang T."/>
            <person name="Zhou Y."/>
            <person name="Zhang J."/>
            <person name="Lin C."/>
            <person name="Li X."/>
            <person name="Xing L."/>
            <person name="Huo D."/>
            <person name="Sun M."/>
            <person name="Wang L."/>
            <person name="Mercier A."/>
            <person name="Li F."/>
            <person name="Yang H."/>
            <person name="Xiang J."/>
        </authorList>
    </citation>
    <scope>NUCLEOTIDE SEQUENCE [LARGE SCALE GENOMIC DNA]</scope>
    <source>
        <strain evidence="4">Shaxun</strain>
        <tissue evidence="4">Muscle</tissue>
    </source>
</reference>
<proteinExistence type="predicted"/>
<dbReference type="InterPro" id="IPR001245">
    <property type="entry name" value="Ser-Thr/Tyr_kinase_cat_dom"/>
</dbReference>
<dbReference type="InterPro" id="IPR011009">
    <property type="entry name" value="Kinase-like_dom_sf"/>
</dbReference>
<dbReference type="GO" id="GO:0043235">
    <property type="term" value="C:receptor complex"/>
    <property type="evidence" value="ECO:0007669"/>
    <property type="project" value="TreeGrafter"/>
</dbReference>
<dbReference type="PANTHER" id="PTHR24416">
    <property type="entry name" value="TYROSINE-PROTEIN KINASE RECEPTOR"/>
    <property type="match status" value="1"/>
</dbReference>
<evidence type="ECO:0000259" key="3">
    <source>
        <dbReference type="PROSITE" id="PS50011"/>
    </source>
</evidence>
<gene>
    <name evidence="4" type="ORF">BSL78_02434</name>
</gene>
<keyword evidence="4" id="KW-0418">Kinase</keyword>
<keyword evidence="5" id="KW-1185">Reference proteome</keyword>
<evidence type="ECO:0000256" key="1">
    <source>
        <dbReference type="SAM" id="MobiDB-lite"/>
    </source>
</evidence>
<comment type="caution">
    <text evidence="4">The sequence shown here is derived from an EMBL/GenBank/DDBJ whole genome shotgun (WGS) entry which is preliminary data.</text>
</comment>